<dbReference type="PROSITE" id="PS50931">
    <property type="entry name" value="HTH_LYSR"/>
    <property type="match status" value="1"/>
</dbReference>
<dbReference type="SUPFAM" id="SSF46785">
    <property type="entry name" value="Winged helix' DNA-binding domain"/>
    <property type="match status" value="1"/>
</dbReference>
<evidence type="ECO:0000313" key="7">
    <source>
        <dbReference type="Proteomes" id="UP000076852"/>
    </source>
</evidence>
<evidence type="ECO:0000256" key="3">
    <source>
        <dbReference type="ARBA" id="ARBA00023125"/>
    </source>
</evidence>
<evidence type="ECO:0000313" key="6">
    <source>
        <dbReference type="EMBL" id="ANB73643.1"/>
    </source>
</evidence>
<evidence type="ECO:0000256" key="1">
    <source>
        <dbReference type="ARBA" id="ARBA00009437"/>
    </source>
</evidence>
<dbReference type="RefSeq" id="WP_063497020.1">
    <property type="nucleotide sequence ID" value="NZ_CP014578.1"/>
</dbReference>
<gene>
    <name evidence="6" type="ORF">AYM40_15720</name>
</gene>
<evidence type="ECO:0000259" key="5">
    <source>
        <dbReference type="PROSITE" id="PS50931"/>
    </source>
</evidence>
<keyword evidence="7" id="KW-1185">Reference proteome</keyword>
<dbReference type="Pfam" id="PF03466">
    <property type="entry name" value="LysR_substrate"/>
    <property type="match status" value="1"/>
</dbReference>
<evidence type="ECO:0000256" key="2">
    <source>
        <dbReference type="ARBA" id="ARBA00023015"/>
    </source>
</evidence>
<dbReference type="OrthoDB" id="8849678at2"/>
<dbReference type="GO" id="GO:0003700">
    <property type="term" value="F:DNA-binding transcription factor activity"/>
    <property type="evidence" value="ECO:0007669"/>
    <property type="project" value="InterPro"/>
</dbReference>
<dbReference type="InterPro" id="IPR005119">
    <property type="entry name" value="LysR_subst-bd"/>
</dbReference>
<dbReference type="PANTHER" id="PTHR30427:SF1">
    <property type="entry name" value="TRANSCRIPTIONAL ACTIVATOR PROTEIN LYSR"/>
    <property type="match status" value="1"/>
</dbReference>
<dbReference type="Gene3D" id="1.10.10.10">
    <property type="entry name" value="Winged helix-like DNA-binding domain superfamily/Winged helix DNA-binding domain"/>
    <property type="match status" value="1"/>
</dbReference>
<dbReference type="InterPro" id="IPR036388">
    <property type="entry name" value="WH-like_DNA-bd_sf"/>
</dbReference>
<dbReference type="PRINTS" id="PR00039">
    <property type="entry name" value="HTHLYSR"/>
</dbReference>
<dbReference type="PANTHER" id="PTHR30427">
    <property type="entry name" value="TRANSCRIPTIONAL ACTIVATOR PROTEIN LYSR"/>
    <property type="match status" value="1"/>
</dbReference>
<sequence length="292" mass="31826">MNYRQLEAFRALMETGTVTAASQLLSISQPSLSTHIANLEHELQLSLFHRRGGRLVPTAESQLLLAEVDHVVKGMARLRRLATDVRSLQSGRVSIAAYPAVAAMLPGFAVEFAARHDRALLDLQVHDSLRNAELAATRQVDVAFTAMPIGDSAVVCELLSRVSSVCILPKGHRLASADIVTPQDLRDEPFIALGREDGSRQAVERVLGQHGIDLDVRFETTRSETACGLVAAGGGIAIIDPFCASAWADRIDVRPFEANVPSDVYIVRSRQEEPSLLLQAFVEDLRVRLTST</sequence>
<dbReference type="EMBL" id="CP014578">
    <property type="protein sequence ID" value="ANB73643.1"/>
    <property type="molecule type" value="Genomic_DNA"/>
</dbReference>
<keyword evidence="2" id="KW-0805">Transcription regulation</keyword>
<dbReference type="GO" id="GO:0010628">
    <property type="term" value="P:positive regulation of gene expression"/>
    <property type="evidence" value="ECO:0007669"/>
    <property type="project" value="TreeGrafter"/>
</dbReference>
<name>A0A167W2P8_9BURK</name>
<dbReference type="InterPro" id="IPR036390">
    <property type="entry name" value="WH_DNA-bd_sf"/>
</dbReference>
<comment type="similarity">
    <text evidence="1">Belongs to the LysR transcriptional regulatory family.</text>
</comment>
<proteinExistence type="inferred from homology"/>
<dbReference type="Pfam" id="PF00126">
    <property type="entry name" value="HTH_1"/>
    <property type="match status" value="1"/>
</dbReference>
<dbReference type="STRING" id="1804984.AYM40_15720"/>
<accession>A0A167W2P8</accession>
<dbReference type="InterPro" id="IPR000847">
    <property type="entry name" value="LysR_HTH_N"/>
</dbReference>
<dbReference type="AlphaFoldDB" id="A0A167W2P8"/>
<keyword evidence="3" id="KW-0238">DNA-binding</keyword>
<organism evidence="6 7">
    <name type="scientific">Paraburkholderia phytofirmans OLGA172</name>
    <dbReference type="NCBI Taxonomy" id="1417228"/>
    <lineage>
        <taxon>Bacteria</taxon>
        <taxon>Pseudomonadati</taxon>
        <taxon>Pseudomonadota</taxon>
        <taxon>Betaproteobacteria</taxon>
        <taxon>Burkholderiales</taxon>
        <taxon>Burkholderiaceae</taxon>
        <taxon>Paraburkholderia</taxon>
    </lineage>
</organism>
<feature type="domain" description="HTH lysR-type" evidence="5">
    <location>
        <begin position="1"/>
        <end position="58"/>
    </location>
</feature>
<keyword evidence="4" id="KW-0804">Transcription</keyword>
<dbReference type="GO" id="GO:0043565">
    <property type="term" value="F:sequence-specific DNA binding"/>
    <property type="evidence" value="ECO:0007669"/>
    <property type="project" value="TreeGrafter"/>
</dbReference>
<evidence type="ECO:0000256" key="4">
    <source>
        <dbReference type="ARBA" id="ARBA00023163"/>
    </source>
</evidence>
<protein>
    <recommendedName>
        <fullName evidence="5">HTH lysR-type domain-containing protein</fullName>
    </recommendedName>
</protein>
<dbReference type="Proteomes" id="UP000076852">
    <property type="component" value="Chromosome 1"/>
</dbReference>
<reference evidence="6 7" key="1">
    <citation type="journal article" date="2016" name="Gene">
        <title>PacBio SMRT assembly of a complex multi-replicon genome reveals chlorocatechol degradative operon in a region of genome plasticity.</title>
        <authorList>
            <person name="Ricker N."/>
            <person name="Shen S.Y."/>
            <person name="Goordial J."/>
            <person name="Jin S."/>
            <person name="Fulthorpe R.R."/>
        </authorList>
    </citation>
    <scope>NUCLEOTIDE SEQUENCE [LARGE SCALE GENOMIC DNA]</scope>
    <source>
        <strain evidence="6 7">OLGA172</strain>
    </source>
</reference>
<dbReference type="SUPFAM" id="SSF53850">
    <property type="entry name" value="Periplasmic binding protein-like II"/>
    <property type="match status" value="1"/>
</dbReference>
<dbReference type="Gene3D" id="3.40.190.290">
    <property type="match status" value="1"/>
</dbReference>
<dbReference type="KEGG" id="buz:AYM40_15720"/>